<dbReference type="Gene3D" id="3.40.980.10">
    <property type="entry name" value="MoaB/Mog-like domain"/>
    <property type="match status" value="1"/>
</dbReference>
<dbReference type="InterPro" id="IPR005110">
    <property type="entry name" value="MoeA_linker/N"/>
</dbReference>
<dbReference type="RefSeq" id="WP_090271166.1">
    <property type="nucleotide sequence ID" value="NZ_FOEP01000018.1"/>
</dbReference>
<dbReference type="Pfam" id="PF03453">
    <property type="entry name" value="MoeA_N"/>
    <property type="match status" value="1"/>
</dbReference>
<comment type="cofactor">
    <cofactor evidence="6">
        <name>Mg(2+)</name>
        <dbReference type="ChEBI" id="CHEBI:18420"/>
    </cofactor>
</comment>
<evidence type="ECO:0000313" key="9">
    <source>
        <dbReference type="Proteomes" id="UP000198634"/>
    </source>
</evidence>
<keyword evidence="6" id="KW-0460">Magnesium</keyword>
<dbReference type="GO" id="GO:0046872">
    <property type="term" value="F:metal ion binding"/>
    <property type="evidence" value="ECO:0007669"/>
    <property type="project" value="UniProtKB-UniRule"/>
</dbReference>
<proteinExistence type="inferred from homology"/>
<sequence length="426" mass="44104">MTLHQAIASPGCGCDRQDMLHALVSIDEALARIAAHASPVGRTEALQVGSAPGRILALPIRSRSMAPAFDNAAMDGYAIKTSVLTGPGPWALRVVARVAAGQDPSTVLDGVSAARIFTGAPIPTGADAVVMQEDVIRDGDFIHLSRRPVSGLNIRVAGSDMAEGATVLEKGRRLGPREIAACAAAGAGILRVRRRLRVALLVTGDEVRRAGGAREAAQIWDVNTPMLTASLACAGIEIVASAQGADNLAGLVHQLSEMAAQSDLVITTGGISVGEEDHVKPAVMALGGETLFSGVAIKPGKPVSVGRIGKAHWLGLPGNPVSAFVTFQVFGTALIRALTGEVTEAPARRHVVTGTPIRRKAGRCELRPATLAGFDALGREIVSFEDATHSARVGLLSIADGLMFLPSDAECLPAGALVEFQPFCQS</sequence>
<comment type="function">
    <text evidence="1 6">Catalyzes the insertion of molybdate into adenylated molybdopterin with the concomitant release of AMP.</text>
</comment>
<evidence type="ECO:0000313" key="8">
    <source>
        <dbReference type="EMBL" id="SEQ97598.1"/>
    </source>
</evidence>
<dbReference type="SUPFAM" id="SSF63867">
    <property type="entry name" value="MoeA C-terminal domain-like"/>
    <property type="match status" value="1"/>
</dbReference>
<reference evidence="8 9" key="1">
    <citation type="submission" date="2016-10" db="EMBL/GenBank/DDBJ databases">
        <authorList>
            <person name="de Groot N.N."/>
        </authorList>
    </citation>
    <scope>NUCLEOTIDE SEQUENCE [LARGE SCALE GENOMIC DNA]</scope>
    <source>
        <strain evidence="8 9">DSM 22007</strain>
    </source>
</reference>
<evidence type="ECO:0000256" key="6">
    <source>
        <dbReference type="RuleBase" id="RU365090"/>
    </source>
</evidence>
<gene>
    <name evidence="8" type="ORF">SAMN04488092_11846</name>
</gene>
<dbReference type="CDD" id="cd00887">
    <property type="entry name" value="MoeA"/>
    <property type="match status" value="1"/>
</dbReference>
<evidence type="ECO:0000256" key="2">
    <source>
        <dbReference type="ARBA" id="ARBA00005046"/>
    </source>
</evidence>
<comment type="catalytic activity">
    <reaction evidence="5">
        <text>adenylyl-molybdopterin + molybdate = Mo-molybdopterin + AMP + H(+)</text>
        <dbReference type="Rhea" id="RHEA:35047"/>
        <dbReference type="ChEBI" id="CHEBI:15378"/>
        <dbReference type="ChEBI" id="CHEBI:36264"/>
        <dbReference type="ChEBI" id="CHEBI:62727"/>
        <dbReference type="ChEBI" id="CHEBI:71302"/>
        <dbReference type="ChEBI" id="CHEBI:456215"/>
        <dbReference type="EC" id="2.10.1.1"/>
    </reaction>
</comment>
<organism evidence="8 9">
    <name type="scientific">Thalassovita taeanensis</name>
    <dbReference type="NCBI Taxonomy" id="657014"/>
    <lineage>
        <taxon>Bacteria</taxon>
        <taxon>Pseudomonadati</taxon>
        <taxon>Pseudomonadota</taxon>
        <taxon>Alphaproteobacteria</taxon>
        <taxon>Rhodobacterales</taxon>
        <taxon>Roseobacteraceae</taxon>
        <taxon>Thalassovita</taxon>
    </lineage>
</organism>
<accession>A0A1H9KEU0</accession>
<dbReference type="PANTHER" id="PTHR10192">
    <property type="entry name" value="MOLYBDOPTERIN BIOSYNTHESIS PROTEIN"/>
    <property type="match status" value="1"/>
</dbReference>
<evidence type="ECO:0000259" key="7">
    <source>
        <dbReference type="SMART" id="SM00852"/>
    </source>
</evidence>
<dbReference type="NCBIfam" id="TIGR00177">
    <property type="entry name" value="molyb_syn"/>
    <property type="match status" value="1"/>
</dbReference>
<dbReference type="UniPathway" id="UPA00344"/>
<dbReference type="SMART" id="SM00852">
    <property type="entry name" value="MoCF_biosynth"/>
    <property type="match status" value="1"/>
</dbReference>
<feature type="domain" description="MoaB/Mog" evidence="7">
    <location>
        <begin position="199"/>
        <end position="337"/>
    </location>
</feature>
<comment type="similarity">
    <text evidence="3 6">Belongs to the MoeA family.</text>
</comment>
<keyword evidence="4 6" id="KW-0501">Molybdenum cofactor biosynthesis</keyword>
<evidence type="ECO:0000256" key="4">
    <source>
        <dbReference type="ARBA" id="ARBA00023150"/>
    </source>
</evidence>
<dbReference type="InterPro" id="IPR038987">
    <property type="entry name" value="MoeA-like"/>
</dbReference>
<dbReference type="InterPro" id="IPR036688">
    <property type="entry name" value="MoeA_C_domain_IV_sf"/>
</dbReference>
<dbReference type="EC" id="2.10.1.1" evidence="6"/>
<dbReference type="Pfam" id="PF00994">
    <property type="entry name" value="MoCF_biosynth"/>
    <property type="match status" value="1"/>
</dbReference>
<dbReference type="Gene3D" id="2.170.190.11">
    <property type="entry name" value="Molybdopterin biosynthesis moea protein, domain 3"/>
    <property type="match status" value="1"/>
</dbReference>
<dbReference type="PROSITE" id="PS01079">
    <property type="entry name" value="MOCF_BIOSYNTHESIS_2"/>
    <property type="match status" value="1"/>
</dbReference>
<dbReference type="Proteomes" id="UP000198634">
    <property type="component" value="Unassembled WGS sequence"/>
</dbReference>
<protein>
    <recommendedName>
        <fullName evidence="6">Molybdopterin molybdenumtransferase</fullName>
        <ecNumber evidence="6">2.10.1.1</ecNumber>
    </recommendedName>
</protein>
<dbReference type="GO" id="GO:0006777">
    <property type="term" value="P:Mo-molybdopterin cofactor biosynthetic process"/>
    <property type="evidence" value="ECO:0007669"/>
    <property type="project" value="UniProtKB-UniRule"/>
</dbReference>
<dbReference type="STRING" id="657014.SAMN04488092_11846"/>
<name>A0A1H9KEU0_9RHOB</name>
<dbReference type="Gene3D" id="3.90.105.10">
    <property type="entry name" value="Molybdopterin biosynthesis moea protein, domain 2"/>
    <property type="match status" value="1"/>
</dbReference>
<dbReference type="SUPFAM" id="SSF53218">
    <property type="entry name" value="Molybdenum cofactor biosynthesis proteins"/>
    <property type="match status" value="1"/>
</dbReference>
<dbReference type="OrthoDB" id="9804758at2"/>
<dbReference type="InterPro" id="IPR036425">
    <property type="entry name" value="MoaB/Mog-like_dom_sf"/>
</dbReference>
<keyword evidence="6" id="KW-0500">Molybdenum</keyword>
<dbReference type="GO" id="GO:0005829">
    <property type="term" value="C:cytosol"/>
    <property type="evidence" value="ECO:0007669"/>
    <property type="project" value="TreeGrafter"/>
</dbReference>
<dbReference type="InterPro" id="IPR005111">
    <property type="entry name" value="MoeA_C_domain_IV"/>
</dbReference>
<dbReference type="SUPFAM" id="SSF63882">
    <property type="entry name" value="MoeA N-terminal region -like"/>
    <property type="match status" value="1"/>
</dbReference>
<dbReference type="InterPro" id="IPR036135">
    <property type="entry name" value="MoeA_linker/N_sf"/>
</dbReference>
<dbReference type="NCBIfam" id="NF045515">
    <property type="entry name" value="Glp_gephyrin"/>
    <property type="match status" value="1"/>
</dbReference>
<dbReference type="AlphaFoldDB" id="A0A1H9KEU0"/>
<dbReference type="InterPro" id="IPR001453">
    <property type="entry name" value="MoaB/Mog_dom"/>
</dbReference>
<dbReference type="InterPro" id="IPR008284">
    <property type="entry name" value="MoCF_biosynth_CS"/>
</dbReference>
<dbReference type="Gene3D" id="2.40.340.10">
    <property type="entry name" value="MoeA, C-terminal, domain IV"/>
    <property type="match status" value="1"/>
</dbReference>
<evidence type="ECO:0000256" key="1">
    <source>
        <dbReference type="ARBA" id="ARBA00002901"/>
    </source>
</evidence>
<evidence type="ECO:0000256" key="3">
    <source>
        <dbReference type="ARBA" id="ARBA00010763"/>
    </source>
</evidence>
<dbReference type="Pfam" id="PF03454">
    <property type="entry name" value="MoeA_C"/>
    <property type="match status" value="1"/>
</dbReference>
<keyword evidence="6" id="KW-0479">Metal-binding</keyword>
<dbReference type="PANTHER" id="PTHR10192:SF5">
    <property type="entry name" value="GEPHYRIN"/>
    <property type="match status" value="1"/>
</dbReference>
<evidence type="ECO:0000256" key="5">
    <source>
        <dbReference type="ARBA" id="ARBA00047317"/>
    </source>
</evidence>
<comment type="pathway">
    <text evidence="2 6">Cofactor biosynthesis; molybdopterin biosynthesis.</text>
</comment>
<keyword evidence="6" id="KW-0808">Transferase</keyword>
<dbReference type="EMBL" id="FOEP01000018">
    <property type="protein sequence ID" value="SEQ97598.1"/>
    <property type="molecule type" value="Genomic_DNA"/>
</dbReference>
<dbReference type="GO" id="GO:0061599">
    <property type="term" value="F:molybdopterin molybdotransferase activity"/>
    <property type="evidence" value="ECO:0007669"/>
    <property type="project" value="UniProtKB-UniRule"/>
</dbReference>
<keyword evidence="9" id="KW-1185">Reference proteome</keyword>